<organism evidence="1 2">
    <name type="scientific">Ceratitis capitata</name>
    <name type="common">Mediterranean fruit fly</name>
    <name type="synonym">Tephritis capitata</name>
    <dbReference type="NCBI Taxonomy" id="7213"/>
    <lineage>
        <taxon>Eukaryota</taxon>
        <taxon>Metazoa</taxon>
        <taxon>Ecdysozoa</taxon>
        <taxon>Arthropoda</taxon>
        <taxon>Hexapoda</taxon>
        <taxon>Insecta</taxon>
        <taxon>Pterygota</taxon>
        <taxon>Neoptera</taxon>
        <taxon>Endopterygota</taxon>
        <taxon>Diptera</taxon>
        <taxon>Brachycera</taxon>
        <taxon>Muscomorpha</taxon>
        <taxon>Tephritoidea</taxon>
        <taxon>Tephritidae</taxon>
        <taxon>Ceratitis</taxon>
        <taxon>Ceratitis</taxon>
    </lineage>
</organism>
<comment type="caution">
    <text evidence="1">The sequence shown here is derived from an EMBL/GenBank/DDBJ whole genome shotgun (WGS) entry which is preliminary data.</text>
</comment>
<proteinExistence type="predicted"/>
<name>A0A811V1Y2_CERCA</name>
<gene>
    <name evidence="1" type="ORF">CCAP1982_LOCUS13849</name>
</gene>
<evidence type="ECO:0000313" key="1">
    <source>
        <dbReference type="EMBL" id="CAD7005489.1"/>
    </source>
</evidence>
<sequence length="140" mass="15948">MNVCMHLHSKQQVMLQARATTTAARNGKLHGKSWGREKKVRSAGNEYEELQVFKVTWYMRVLVFVKTTHLYAFKYEICKKTIKKLSGPILHHQHMRITTPILNKQSTSGLANNRFLPLRKCIAELAAEAAANNAKTLDTP</sequence>
<evidence type="ECO:0000313" key="2">
    <source>
        <dbReference type="Proteomes" id="UP000606786"/>
    </source>
</evidence>
<reference evidence="1" key="1">
    <citation type="submission" date="2020-11" db="EMBL/GenBank/DDBJ databases">
        <authorList>
            <person name="Whitehead M."/>
        </authorList>
    </citation>
    <scope>NUCLEOTIDE SEQUENCE</scope>
    <source>
        <strain evidence="1">EGII</strain>
    </source>
</reference>
<dbReference type="Proteomes" id="UP000606786">
    <property type="component" value="Unassembled WGS sequence"/>
</dbReference>
<dbReference type="AlphaFoldDB" id="A0A811V1Y2"/>
<accession>A0A811V1Y2</accession>
<protein>
    <submittedName>
        <fullName evidence="1">(Mediterranean fruit fly) hypothetical protein</fullName>
    </submittedName>
</protein>
<dbReference type="EMBL" id="CAJHJT010000034">
    <property type="protein sequence ID" value="CAD7005489.1"/>
    <property type="molecule type" value="Genomic_DNA"/>
</dbReference>
<keyword evidence="2" id="KW-1185">Reference proteome</keyword>